<protein>
    <submittedName>
        <fullName evidence="3">Uncharacterized protein</fullName>
    </submittedName>
</protein>
<reference evidence="3 4" key="1">
    <citation type="submission" date="2020-08" db="EMBL/GenBank/DDBJ databases">
        <title>Genome public.</title>
        <authorList>
            <person name="Liu C."/>
            <person name="Sun Q."/>
        </authorList>
    </citation>
    <scope>NUCLEOTIDE SEQUENCE [LARGE SCALE GENOMIC DNA]</scope>
    <source>
        <strain evidence="3 4">NSJ-10</strain>
    </source>
</reference>
<sequence>MGTKICPICDGKVNSINFCKTCKRFVTPIETSHSFYLNERREPEDYQREYQYSGDVSDYSADKPEVEDEVTDCHDEFETELPKWANRTPTSANPMPNLDTTYTTKKKKSKKAESVISGLLFLAAIGVCFRMSSLWDAWQQYRDKQKMQESLDELHEMLDEQDKKNYVDENGYSYRYIYQPGETTDYGTDSLVGLSADEVYDRGEACDGVAHYEGVTSDELEAAFLQNAEEDDILFEDTSTGIAGNLSLYEYSYQNGDTFTYYNKEKYISDDEYGIDVSINSDLNTQAIHSVRIWQYPPDVDDGFCLDQIYEDLVMALEDETLQGDSLERTTEMIRSYQEKEYSADDSSANYTDLQIGKWSLTISRGETSLGIAMDYLGE</sequence>
<accession>A0A8I0AQJ1</accession>
<keyword evidence="2" id="KW-1133">Transmembrane helix</keyword>
<evidence type="ECO:0000313" key="3">
    <source>
        <dbReference type="EMBL" id="MBC5663472.1"/>
    </source>
</evidence>
<dbReference type="RefSeq" id="WP_173783833.1">
    <property type="nucleotide sequence ID" value="NZ_JACOOX010000006.1"/>
</dbReference>
<comment type="caution">
    <text evidence="3">The sequence shown here is derived from an EMBL/GenBank/DDBJ whole genome shotgun (WGS) entry which is preliminary data.</text>
</comment>
<evidence type="ECO:0000256" key="1">
    <source>
        <dbReference type="SAM" id="MobiDB-lite"/>
    </source>
</evidence>
<feature type="region of interest" description="Disordered" evidence="1">
    <location>
        <begin position="85"/>
        <end position="104"/>
    </location>
</feature>
<gene>
    <name evidence="3" type="ORF">H8S09_11420</name>
</gene>
<evidence type="ECO:0000313" key="4">
    <source>
        <dbReference type="Proteomes" id="UP000615234"/>
    </source>
</evidence>
<proteinExistence type="predicted"/>
<evidence type="ECO:0000256" key="2">
    <source>
        <dbReference type="SAM" id="Phobius"/>
    </source>
</evidence>
<organism evidence="3 4">
    <name type="scientific">Coprococcus hominis</name>
    <name type="common">ex Liu et al. 2022</name>
    <dbReference type="NCBI Taxonomy" id="2763039"/>
    <lineage>
        <taxon>Bacteria</taxon>
        <taxon>Bacillati</taxon>
        <taxon>Bacillota</taxon>
        <taxon>Clostridia</taxon>
        <taxon>Lachnospirales</taxon>
        <taxon>Lachnospiraceae</taxon>
        <taxon>Coprococcus</taxon>
    </lineage>
</organism>
<name>A0A8I0AQJ1_9FIRM</name>
<dbReference type="AlphaFoldDB" id="A0A8I0AQJ1"/>
<keyword evidence="4" id="KW-1185">Reference proteome</keyword>
<dbReference type="EMBL" id="JACOOX010000006">
    <property type="protein sequence ID" value="MBC5663472.1"/>
    <property type="molecule type" value="Genomic_DNA"/>
</dbReference>
<feature type="transmembrane region" description="Helical" evidence="2">
    <location>
        <begin position="115"/>
        <end position="135"/>
    </location>
</feature>
<keyword evidence="2" id="KW-0472">Membrane</keyword>
<dbReference type="Proteomes" id="UP000615234">
    <property type="component" value="Unassembled WGS sequence"/>
</dbReference>
<keyword evidence="2" id="KW-0812">Transmembrane</keyword>